<keyword evidence="5" id="KW-1185">Reference proteome</keyword>
<gene>
    <name evidence="4" type="ORF">O6P43_006971</name>
</gene>
<evidence type="ECO:0000259" key="2">
    <source>
        <dbReference type="Pfam" id="PF14309"/>
    </source>
</evidence>
<dbReference type="EMBL" id="JARAOO010000003">
    <property type="protein sequence ID" value="KAJ7977325.1"/>
    <property type="molecule type" value="Genomic_DNA"/>
</dbReference>
<dbReference type="PANTHER" id="PTHR31680">
    <property type="entry name" value="LONGIFOLIA PROTEIN"/>
    <property type="match status" value="1"/>
</dbReference>
<name>A0AAD7Q9G3_QUISA</name>
<protein>
    <submittedName>
        <fullName evidence="4">Protein LONGIFOLIA 1</fullName>
    </submittedName>
</protein>
<feature type="region of interest" description="Disordered" evidence="1">
    <location>
        <begin position="48"/>
        <end position="105"/>
    </location>
</feature>
<feature type="compositionally biased region" description="Basic and acidic residues" evidence="1">
    <location>
        <begin position="461"/>
        <end position="473"/>
    </location>
</feature>
<dbReference type="GO" id="GO:0051513">
    <property type="term" value="P:regulation of monopolar cell growth"/>
    <property type="evidence" value="ECO:0007669"/>
    <property type="project" value="InterPro"/>
</dbReference>
<evidence type="ECO:0000259" key="3">
    <source>
        <dbReference type="Pfam" id="PF14383"/>
    </source>
</evidence>
<dbReference type="KEGG" id="qsa:O6P43_006971"/>
<dbReference type="InterPro" id="IPR032795">
    <property type="entry name" value="DUF3741-assoc"/>
</dbReference>
<reference evidence="4" key="1">
    <citation type="journal article" date="2023" name="Science">
        <title>Elucidation of the pathway for biosynthesis of saponin adjuvants from the soapbark tree.</title>
        <authorList>
            <person name="Reed J."/>
            <person name="Orme A."/>
            <person name="El-Demerdash A."/>
            <person name="Owen C."/>
            <person name="Martin L.B.B."/>
            <person name="Misra R.C."/>
            <person name="Kikuchi S."/>
            <person name="Rejzek M."/>
            <person name="Martin A.C."/>
            <person name="Harkess A."/>
            <person name="Leebens-Mack J."/>
            <person name="Louveau T."/>
            <person name="Stephenson M.J."/>
            <person name="Osbourn A."/>
        </authorList>
    </citation>
    <scope>NUCLEOTIDE SEQUENCE</scope>
    <source>
        <strain evidence="4">S10</strain>
    </source>
</reference>
<feature type="compositionally biased region" description="Polar residues" evidence="1">
    <location>
        <begin position="405"/>
        <end position="414"/>
    </location>
</feature>
<feature type="compositionally biased region" description="Basic and acidic residues" evidence="1">
    <location>
        <begin position="420"/>
        <end position="429"/>
    </location>
</feature>
<comment type="caution">
    <text evidence="4">The sequence shown here is derived from an EMBL/GenBank/DDBJ whole genome shotgun (WGS) entry which is preliminary data.</text>
</comment>
<proteinExistence type="predicted"/>
<dbReference type="AlphaFoldDB" id="A0AAD7Q9G3"/>
<dbReference type="Pfam" id="PF14383">
    <property type="entry name" value="VARLMGL"/>
    <property type="match status" value="1"/>
</dbReference>
<dbReference type="Pfam" id="PF14309">
    <property type="entry name" value="DUF4378"/>
    <property type="match status" value="1"/>
</dbReference>
<organism evidence="4 5">
    <name type="scientific">Quillaja saponaria</name>
    <name type="common">Soap bark tree</name>
    <dbReference type="NCBI Taxonomy" id="32244"/>
    <lineage>
        <taxon>Eukaryota</taxon>
        <taxon>Viridiplantae</taxon>
        <taxon>Streptophyta</taxon>
        <taxon>Embryophyta</taxon>
        <taxon>Tracheophyta</taxon>
        <taxon>Spermatophyta</taxon>
        <taxon>Magnoliopsida</taxon>
        <taxon>eudicotyledons</taxon>
        <taxon>Gunneridae</taxon>
        <taxon>Pentapetalae</taxon>
        <taxon>rosids</taxon>
        <taxon>fabids</taxon>
        <taxon>Fabales</taxon>
        <taxon>Quillajaceae</taxon>
        <taxon>Quillaja</taxon>
    </lineage>
</organism>
<dbReference type="InterPro" id="IPR033334">
    <property type="entry name" value="LNG1/2"/>
</dbReference>
<feature type="domain" description="DUF3741" evidence="3">
    <location>
        <begin position="169"/>
        <end position="192"/>
    </location>
</feature>
<evidence type="ECO:0000313" key="4">
    <source>
        <dbReference type="EMBL" id="KAJ7977325.1"/>
    </source>
</evidence>
<feature type="compositionally biased region" description="Basic and acidic residues" evidence="1">
    <location>
        <begin position="53"/>
        <end position="71"/>
    </location>
</feature>
<feature type="domain" description="DUF4378" evidence="2">
    <location>
        <begin position="630"/>
        <end position="770"/>
    </location>
</feature>
<evidence type="ECO:0000313" key="5">
    <source>
        <dbReference type="Proteomes" id="UP001163823"/>
    </source>
</evidence>
<feature type="compositionally biased region" description="Polar residues" evidence="1">
    <location>
        <begin position="430"/>
        <end position="450"/>
    </location>
</feature>
<sequence length="794" mass="89944">MKTGIVQDQNVEKQMGCMAGFLQIFDRHQILTGKRIYSTKRLPPSVAVNSTLEPEKLSESTEISRELEKQPPKSTPSPDRSKQHKPIDPMSALPETTTPSKTPLPLSVFEFKQGTRSSWKFSKEAPRLSLDSRAIVDAEGSLHPREIRTNRAILSTNRCENSGEEPECDSDKQRRSPSVIARLMGLEQLPSSEPESVKKVELRRSASESRASRDLFHYRFFDSNNFQLKQMQQEPHCQSNMIRGNAAAIENRICNGRPVDPKEFTIRNVKAEPAKAHQRGMGQKKSFYDSADFFPEAKQTVSIYGEIEKRLKMRGIDEPSKDLETLKQILEALQLKGLLHHSKKPISQTNMSNFVHDRRSYTLDESPIVVMKPARSPVLTNRTGMTGGDSHPSSFRSRPRARRNLNISNETLPTASPRRGQTEILDRNVRNQTRGRTASSPTRIESSVKSPNRRRATNIETQRKRNDSDDQRRISPVQSPKIGSRRIISEQQVTNRSPRMRKPTVEIYQTDEKVFVPAGDESSTISEISISTCSQTDTERSKVEDYKEGRNLLERCDKLLHSIAEITTTELQPSPVSVLDSLFYESSSPSPVMKRSIDYEDQTVESEDDIWTLAMSSIEAKYEEISADCDFVYVTEILRASKFLVEDSDVFLLLEKQRLLKGKDTSKASRLERRLIFDVVQEILNRNGQLPPWKAVSLGGNGVGQTSIIWSEFQRIRERDESSELLEVICGVLRKDLADDAIHGWGDCPMEMGDAILDIERLIFKDLIGETIRDLAAFSGSCNKVLALCRKLVF</sequence>
<dbReference type="Proteomes" id="UP001163823">
    <property type="component" value="Chromosome 3"/>
</dbReference>
<feature type="region of interest" description="Disordered" evidence="1">
    <location>
        <begin position="374"/>
        <end position="481"/>
    </location>
</feature>
<accession>A0AAD7Q9G3</accession>
<feature type="compositionally biased region" description="Low complexity" evidence="1">
    <location>
        <begin position="93"/>
        <end position="105"/>
    </location>
</feature>
<evidence type="ECO:0000256" key="1">
    <source>
        <dbReference type="SAM" id="MobiDB-lite"/>
    </source>
</evidence>
<dbReference type="PANTHER" id="PTHR31680:SF12">
    <property type="entry name" value="OS11G0587300 PROTEIN"/>
    <property type="match status" value="1"/>
</dbReference>
<dbReference type="InterPro" id="IPR025486">
    <property type="entry name" value="DUF4378"/>
</dbReference>